<evidence type="ECO:0000313" key="5">
    <source>
        <dbReference type="Proteomes" id="UP001549773"/>
    </source>
</evidence>
<keyword evidence="2" id="KW-0812">Transmembrane</keyword>
<evidence type="ECO:0000256" key="2">
    <source>
        <dbReference type="SAM" id="Phobius"/>
    </source>
</evidence>
<dbReference type="GO" id="GO:0016491">
    <property type="term" value="F:oxidoreductase activity"/>
    <property type="evidence" value="ECO:0007669"/>
    <property type="project" value="UniProtKB-KW"/>
</dbReference>
<evidence type="ECO:0000259" key="3">
    <source>
        <dbReference type="Pfam" id="PF01266"/>
    </source>
</evidence>
<dbReference type="Gene3D" id="3.30.9.10">
    <property type="entry name" value="D-Amino Acid Oxidase, subunit A, domain 2"/>
    <property type="match status" value="1"/>
</dbReference>
<evidence type="ECO:0000313" key="4">
    <source>
        <dbReference type="EMBL" id="MET7028494.1"/>
    </source>
</evidence>
<dbReference type="EC" id="1.-.-.-" evidence="4"/>
<dbReference type="Pfam" id="PF01266">
    <property type="entry name" value="DAO"/>
    <property type="match status" value="1"/>
</dbReference>
<dbReference type="PANTHER" id="PTHR13847:SF287">
    <property type="entry name" value="FAD-DEPENDENT OXIDOREDUCTASE DOMAIN-CONTAINING PROTEIN 1"/>
    <property type="match status" value="1"/>
</dbReference>
<comment type="caution">
    <text evidence="4">The sequence shown here is derived from an EMBL/GenBank/DDBJ whole genome shotgun (WGS) entry which is preliminary data.</text>
</comment>
<sequence length="422" mass="47519">MSRNNNAIVICGAGIAGIATAYYLLKTNPKLNIVLLDKNQPLSFTTSRSGENFRDFWPQKCMREFASDSIKLMKQLRELHGQDAFKMSFSGYNFISKNKDKHIFSTPSESLTHQYYKEISDPTTIGNQYPYLSEEVEKIVSITNAGHIDVYAMGSLMLSEAKKLGAIQVEGEIKAIQKNGTSFEIILQSQKKIDAETLVIASGPFINHVANMVGLQLPIENTLQRKFIIPDPKKLIPRDMPFSIYADAQYLNWSKEEKEFFASEEKYNWLLNEFPGGLHIKPEGEGIKLGWAFNTNNELPQWETPFSDIFPQVVLKGASSFIPQLIEYENNIPTPITEYAGYYTRTKENWPLIGPTTIPNVHVIGALSGYGTMTACAAGQLCSKYILNDQELPDYAPYFHPNKYQNPAIVKEINAIKSDGQL</sequence>
<dbReference type="PANTHER" id="PTHR13847">
    <property type="entry name" value="SARCOSINE DEHYDROGENASE-RELATED"/>
    <property type="match status" value="1"/>
</dbReference>
<organism evidence="4 5">
    <name type="scientific">Sediminicola luteus</name>
    <dbReference type="NCBI Taxonomy" id="319238"/>
    <lineage>
        <taxon>Bacteria</taxon>
        <taxon>Pseudomonadati</taxon>
        <taxon>Bacteroidota</taxon>
        <taxon>Flavobacteriia</taxon>
        <taxon>Flavobacteriales</taxon>
        <taxon>Flavobacteriaceae</taxon>
        <taxon>Sediminicola</taxon>
    </lineage>
</organism>
<dbReference type="Proteomes" id="UP001549773">
    <property type="component" value="Unassembled WGS sequence"/>
</dbReference>
<name>A0ABV2TTA9_9FLAO</name>
<feature type="transmembrane region" description="Helical" evidence="2">
    <location>
        <begin position="7"/>
        <end position="25"/>
    </location>
</feature>
<reference evidence="4 5" key="1">
    <citation type="submission" date="2024-07" db="EMBL/GenBank/DDBJ databases">
        <title>The genome sequence of type strain Sediminicola luteus GDMCC 1.2596T.</title>
        <authorList>
            <person name="Liu Y."/>
        </authorList>
    </citation>
    <scope>NUCLEOTIDE SEQUENCE [LARGE SCALE GENOMIC DNA]</scope>
    <source>
        <strain evidence="4 5">GDMCC 1.2596</strain>
    </source>
</reference>
<dbReference type="Gene3D" id="3.50.50.60">
    <property type="entry name" value="FAD/NAD(P)-binding domain"/>
    <property type="match status" value="1"/>
</dbReference>
<feature type="domain" description="FAD dependent oxidoreductase" evidence="3">
    <location>
        <begin position="8"/>
        <end position="382"/>
    </location>
</feature>
<dbReference type="InterPro" id="IPR006076">
    <property type="entry name" value="FAD-dep_OxRdtase"/>
</dbReference>
<dbReference type="InterPro" id="IPR036188">
    <property type="entry name" value="FAD/NAD-bd_sf"/>
</dbReference>
<dbReference type="RefSeq" id="WP_354617334.1">
    <property type="nucleotide sequence ID" value="NZ_JBEWYP010000002.1"/>
</dbReference>
<proteinExistence type="predicted"/>
<protein>
    <submittedName>
        <fullName evidence="4">FAD-binding oxidoreductase</fullName>
        <ecNumber evidence="4">1.-.-.-</ecNumber>
    </submittedName>
</protein>
<accession>A0ABV2TTA9</accession>
<dbReference type="SUPFAM" id="SSF51905">
    <property type="entry name" value="FAD/NAD(P)-binding domain"/>
    <property type="match status" value="1"/>
</dbReference>
<keyword evidence="2" id="KW-1133">Transmembrane helix</keyword>
<keyword evidence="1 4" id="KW-0560">Oxidoreductase</keyword>
<evidence type="ECO:0000256" key="1">
    <source>
        <dbReference type="ARBA" id="ARBA00023002"/>
    </source>
</evidence>
<gene>
    <name evidence="4" type="ORF">ABXZ32_03765</name>
</gene>
<dbReference type="EMBL" id="JBEWYP010000002">
    <property type="protein sequence ID" value="MET7028494.1"/>
    <property type="molecule type" value="Genomic_DNA"/>
</dbReference>
<keyword evidence="5" id="KW-1185">Reference proteome</keyword>
<keyword evidence="2" id="KW-0472">Membrane</keyword>